<dbReference type="EMBL" id="KU144978">
    <property type="protein sequence ID" value="AMK59288.1"/>
    <property type="molecule type" value="Genomic_DNA"/>
</dbReference>
<organism evidence="14">
    <name type="scientific">uncultured bacterium UPO50</name>
    <dbReference type="NCBI Taxonomy" id="1776975"/>
    <lineage>
        <taxon>Bacteria</taxon>
        <taxon>environmental samples</taxon>
    </lineage>
</organism>
<dbReference type="Gene3D" id="1.10.287.130">
    <property type="match status" value="1"/>
</dbReference>
<evidence type="ECO:0000256" key="5">
    <source>
        <dbReference type="ARBA" id="ARBA00022679"/>
    </source>
</evidence>
<keyword evidence="8 11" id="KW-1133">Transmembrane helix</keyword>
<dbReference type="InterPro" id="IPR036097">
    <property type="entry name" value="HisK_dim/P_sf"/>
</dbReference>
<accession>A0A126SYB3</accession>
<dbReference type="AlphaFoldDB" id="A0A126SYB3"/>
<dbReference type="GO" id="GO:0005886">
    <property type="term" value="C:plasma membrane"/>
    <property type="evidence" value="ECO:0007669"/>
    <property type="project" value="TreeGrafter"/>
</dbReference>
<evidence type="ECO:0000256" key="11">
    <source>
        <dbReference type="SAM" id="Phobius"/>
    </source>
</evidence>
<evidence type="ECO:0000256" key="4">
    <source>
        <dbReference type="ARBA" id="ARBA00022553"/>
    </source>
</evidence>
<evidence type="ECO:0000313" key="14">
    <source>
        <dbReference type="EMBL" id="AMK59288.1"/>
    </source>
</evidence>
<dbReference type="InterPro" id="IPR050428">
    <property type="entry name" value="TCS_sensor_his_kinase"/>
</dbReference>
<keyword evidence="7 14" id="KW-0418">Kinase</keyword>
<dbReference type="SMART" id="SM00388">
    <property type="entry name" value="HisKA"/>
    <property type="match status" value="1"/>
</dbReference>
<dbReference type="InterPro" id="IPR003661">
    <property type="entry name" value="HisK_dim/P_dom"/>
</dbReference>
<evidence type="ECO:0000256" key="6">
    <source>
        <dbReference type="ARBA" id="ARBA00022692"/>
    </source>
</evidence>
<dbReference type="PANTHER" id="PTHR45436">
    <property type="entry name" value="SENSOR HISTIDINE KINASE YKOH"/>
    <property type="match status" value="1"/>
</dbReference>
<dbReference type="PROSITE" id="PS50109">
    <property type="entry name" value="HIS_KIN"/>
    <property type="match status" value="1"/>
</dbReference>
<dbReference type="SUPFAM" id="SSF47384">
    <property type="entry name" value="Homodimeric domain of signal transducing histidine kinase"/>
    <property type="match status" value="1"/>
</dbReference>
<dbReference type="SMART" id="SM00387">
    <property type="entry name" value="HATPase_c"/>
    <property type="match status" value="1"/>
</dbReference>
<dbReference type="GO" id="GO:0000155">
    <property type="term" value="F:phosphorelay sensor kinase activity"/>
    <property type="evidence" value="ECO:0007669"/>
    <property type="project" value="InterPro"/>
</dbReference>
<dbReference type="SUPFAM" id="SSF55874">
    <property type="entry name" value="ATPase domain of HSP90 chaperone/DNA topoisomerase II/histidine kinase"/>
    <property type="match status" value="1"/>
</dbReference>
<dbReference type="PRINTS" id="PR00344">
    <property type="entry name" value="BCTRLSENSOR"/>
</dbReference>
<name>A0A126SYB3_9BACT</name>
<dbReference type="PANTHER" id="PTHR45436:SF15">
    <property type="entry name" value="SENSOR HISTIDINE KINASE CUSS"/>
    <property type="match status" value="1"/>
</dbReference>
<evidence type="ECO:0000256" key="3">
    <source>
        <dbReference type="ARBA" id="ARBA00012438"/>
    </source>
</evidence>
<dbReference type="InterPro" id="IPR036890">
    <property type="entry name" value="HATPase_C_sf"/>
</dbReference>
<sequence>MKNSLQLKLSLWLSVAILMIALIAGGFSFFSAFDEANELQDDVLLQVAVLFDRHRLTLPQANDSGREVNGDAESHVFVQLFSTPTSSVPIRDADQALALPPNLGNGMQTASVGNTTYRVLVKTLSTGQRLAVAQETAFRDEIARDGALRTLMPFLILIPVLLLVVATLIRKIFKPVANLAGEIDQRGEQALHPIVPGPLPAEIQPFVGAINRLLARIAQSMDTQRRFVADAAHELRSPLTALSLQAERLADAEMSATAHERLHMLRQGVARGRALLDQLLMLAQAQASTVLPGTPVSVQQIFRRVLEDLMPLAEVKRIDIGVASDSDAQVFASEIDLISLIKNLVDNAIRYTPVGGRVDLSVLASNGVATLVVEDNGPGIPESERTRVFDPFYRILGSDAMGSGLGLSIVQIIAARVGAKISLGFANDASRSGLRVVVTFPLAAIEASI</sequence>
<protein>
    <recommendedName>
        <fullName evidence="3">histidine kinase</fullName>
        <ecNumber evidence="3">2.7.13.3</ecNumber>
    </recommendedName>
</protein>
<dbReference type="PROSITE" id="PS50885">
    <property type="entry name" value="HAMP"/>
    <property type="match status" value="1"/>
</dbReference>
<keyword evidence="5" id="KW-0808">Transferase</keyword>
<feature type="domain" description="Histidine kinase" evidence="12">
    <location>
        <begin position="230"/>
        <end position="444"/>
    </location>
</feature>
<evidence type="ECO:0000259" key="12">
    <source>
        <dbReference type="PROSITE" id="PS50109"/>
    </source>
</evidence>
<dbReference type="Pfam" id="PF00512">
    <property type="entry name" value="HisKA"/>
    <property type="match status" value="1"/>
</dbReference>
<dbReference type="InterPro" id="IPR005467">
    <property type="entry name" value="His_kinase_dom"/>
</dbReference>
<evidence type="ECO:0000256" key="8">
    <source>
        <dbReference type="ARBA" id="ARBA00022989"/>
    </source>
</evidence>
<feature type="domain" description="HAMP" evidence="13">
    <location>
        <begin position="170"/>
        <end position="222"/>
    </location>
</feature>
<reference evidence="14" key="1">
    <citation type="journal article" date="2016" name="Appl. Environ. Microbiol.">
        <title>Functional Metagenomics of a Biostimulated Petroleum-Contaminated Soil Reveals an Extraordinary Diversity of Extradiol Dioxygenases.</title>
        <authorList>
            <person name="Terron-Gonzalez L."/>
            <person name="Martin-Cabello G."/>
            <person name="Ferrer M."/>
            <person name="Santero E."/>
        </authorList>
    </citation>
    <scope>NUCLEOTIDE SEQUENCE</scope>
</reference>
<dbReference type="InterPro" id="IPR003660">
    <property type="entry name" value="HAMP_dom"/>
</dbReference>
<dbReference type="InterPro" id="IPR003594">
    <property type="entry name" value="HATPase_dom"/>
</dbReference>
<evidence type="ECO:0000256" key="10">
    <source>
        <dbReference type="ARBA" id="ARBA00023136"/>
    </source>
</evidence>
<dbReference type="Pfam" id="PF02518">
    <property type="entry name" value="HATPase_c"/>
    <property type="match status" value="1"/>
</dbReference>
<evidence type="ECO:0000256" key="2">
    <source>
        <dbReference type="ARBA" id="ARBA00004141"/>
    </source>
</evidence>
<keyword evidence="6 11" id="KW-0812">Transmembrane</keyword>
<evidence type="ECO:0000256" key="7">
    <source>
        <dbReference type="ARBA" id="ARBA00022777"/>
    </source>
</evidence>
<dbReference type="EC" id="2.7.13.3" evidence="3"/>
<dbReference type="InterPro" id="IPR004358">
    <property type="entry name" value="Sig_transdc_His_kin-like_C"/>
</dbReference>
<evidence type="ECO:0000259" key="13">
    <source>
        <dbReference type="PROSITE" id="PS50885"/>
    </source>
</evidence>
<keyword evidence="4" id="KW-0597">Phosphoprotein</keyword>
<feature type="transmembrane region" description="Helical" evidence="11">
    <location>
        <begin position="12"/>
        <end position="33"/>
    </location>
</feature>
<proteinExistence type="predicted"/>
<keyword evidence="9" id="KW-0902">Two-component regulatory system</keyword>
<comment type="subcellular location">
    <subcellularLocation>
        <location evidence="2">Membrane</location>
        <topology evidence="2">Multi-pass membrane protein</topology>
    </subcellularLocation>
</comment>
<dbReference type="CDD" id="cd00082">
    <property type="entry name" value="HisKA"/>
    <property type="match status" value="1"/>
</dbReference>
<evidence type="ECO:0000256" key="1">
    <source>
        <dbReference type="ARBA" id="ARBA00000085"/>
    </source>
</evidence>
<comment type="catalytic activity">
    <reaction evidence="1">
        <text>ATP + protein L-histidine = ADP + protein N-phospho-L-histidine.</text>
        <dbReference type="EC" id="2.7.13.3"/>
    </reaction>
</comment>
<dbReference type="Gene3D" id="3.30.565.10">
    <property type="entry name" value="Histidine kinase-like ATPase, C-terminal domain"/>
    <property type="match status" value="1"/>
</dbReference>
<feature type="transmembrane region" description="Helical" evidence="11">
    <location>
        <begin position="151"/>
        <end position="169"/>
    </location>
</feature>
<keyword evidence="10 11" id="KW-0472">Membrane</keyword>
<evidence type="ECO:0000256" key="9">
    <source>
        <dbReference type="ARBA" id="ARBA00023012"/>
    </source>
</evidence>